<comment type="caution">
    <text evidence="5">The sequence shown here is derived from an EMBL/GenBank/DDBJ whole genome shotgun (WGS) entry which is preliminary data.</text>
</comment>
<dbReference type="InterPro" id="IPR050498">
    <property type="entry name" value="Ycf3"/>
</dbReference>
<dbReference type="OrthoDB" id="9815010at2"/>
<dbReference type="Pfam" id="PF00515">
    <property type="entry name" value="TPR_1"/>
    <property type="match status" value="2"/>
</dbReference>
<keyword evidence="1" id="KW-0677">Repeat</keyword>
<evidence type="ECO:0000256" key="2">
    <source>
        <dbReference type="ARBA" id="ARBA00022803"/>
    </source>
</evidence>
<dbReference type="Gene3D" id="1.25.40.10">
    <property type="entry name" value="Tetratricopeptide repeat domain"/>
    <property type="match status" value="1"/>
</dbReference>
<sequence length="156" mass="18044">MDSLFINYLLEDLKNSDETVRDEATKRLWRIWFQQKGIHGLEIIERSQQLVDAGEMNQAEAILTELINDQPDFAEAWNRRGFLYYINAQYQKSLADCQMVVQLNPVHFGALHGMGLCYAALGQYSEAIRAFRLALEIQPYSQVNQKLILECTLRLS</sequence>
<feature type="repeat" description="TPR" evidence="3">
    <location>
        <begin position="74"/>
        <end position="107"/>
    </location>
</feature>
<evidence type="ECO:0000313" key="4">
    <source>
        <dbReference type="EMBL" id="KAF3885133.1"/>
    </source>
</evidence>
<dbReference type="PROSITE" id="PS50293">
    <property type="entry name" value="TPR_REGION"/>
    <property type="match status" value="1"/>
</dbReference>
<dbReference type="PROSITE" id="PS50005">
    <property type="entry name" value="TPR"/>
    <property type="match status" value="2"/>
</dbReference>
<dbReference type="EMBL" id="JHEG02000058">
    <property type="protein sequence ID" value="KIE09144.1"/>
    <property type="molecule type" value="Genomic_DNA"/>
</dbReference>
<reference evidence="4" key="2">
    <citation type="submission" date="2019-11" db="EMBL/GenBank/DDBJ databases">
        <title>Improved Assembly of Tolypothrix boutellei genome.</title>
        <authorList>
            <person name="Sarangi A.N."/>
            <person name="Mukherjee M."/>
            <person name="Ghosh S."/>
            <person name="Singh D."/>
            <person name="Das A."/>
            <person name="Kant S."/>
            <person name="Prusty A."/>
            <person name="Tripathy S."/>
        </authorList>
    </citation>
    <scope>NUCLEOTIDE SEQUENCE</scope>
    <source>
        <strain evidence="4">VB521301</strain>
    </source>
</reference>
<dbReference type="SUPFAM" id="SSF48452">
    <property type="entry name" value="TPR-like"/>
    <property type="match status" value="1"/>
</dbReference>
<dbReference type="PANTHER" id="PTHR44858">
    <property type="entry name" value="TETRATRICOPEPTIDE REPEAT PROTEIN 6"/>
    <property type="match status" value="1"/>
</dbReference>
<dbReference type="SMART" id="SM00028">
    <property type="entry name" value="TPR"/>
    <property type="match status" value="2"/>
</dbReference>
<evidence type="ECO:0000256" key="1">
    <source>
        <dbReference type="ARBA" id="ARBA00022737"/>
    </source>
</evidence>
<dbReference type="InterPro" id="IPR011990">
    <property type="entry name" value="TPR-like_helical_dom_sf"/>
</dbReference>
<evidence type="ECO:0000313" key="6">
    <source>
        <dbReference type="Proteomes" id="UP000029738"/>
    </source>
</evidence>
<dbReference type="PANTHER" id="PTHR44858:SF1">
    <property type="entry name" value="UDP-N-ACETYLGLUCOSAMINE--PEPTIDE N-ACETYLGLUCOSAMINYLTRANSFERASE SPINDLY-RELATED"/>
    <property type="match status" value="1"/>
</dbReference>
<protein>
    <submittedName>
        <fullName evidence="5">Tetratricopeptide repeat protein</fullName>
    </submittedName>
</protein>
<dbReference type="STRING" id="1479485.DA73_0232555"/>
<name>A0A0C1QUH7_9CYAN</name>
<dbReference type="EMBL" id="JHEG04000001">
    <property type="protein sequence ID" value="KAF3885133.1"/>
    <property type="molecule type" value="Genomic_DNA"/>
</dbReference>
<evidence type="ECO:0000313" key="5">
    <source>
        <dbReference type="EMBL" id="KIE09144.1"/>
    </source>
</evidence>
<evidence type="ECO:0000256" key="3">
    <source>
        <dbReference type="PROSITE-ProRule" id="PRU00339"/>
    </source>
</evidence>
<keyword evidence="6" id="KW-1185">Reference proteome</keyword>
<feature type="repeat" description="TPR" evidence="3">
    <location>
        <begin position="108"/>
        <end position="141"/>
    </location>
</feature>
<dbReference type="Proteomes" id="UP000029738">
    <property type="component" value="Unassembled WGS sequence"/>
</dbReference>
<gene>
    <name evidence="5" type="ORF">DA73_0232555</name>
    <name evidence="4" type="ORF">DA73_0400006380</name>
</gene>
<keyword evidence="2 3" id="KW-0802">TPR repeat</keyword>
<accession>A0A0C1QUH7</accession>
<dbReference type="InterPro" id="IPR019734">
    <property type="entry name" value="TPR_rpt"/>
</dbReference>
<reference evidence="5" key="1">
    <citation type="journal article" date="2015" name="Genome Announc.">
        <title>Draft Genome Sequence of Tolypothrix boutellei Strain VB521301.</title>
        <authorList>
            <person name="Chandrababunaidu M.M."/>
            <person name="Singh D."/>
            <person name="Sen D."/>
            <person name="Bhan S."/>
            <person name="Das S."/>
            <person name="Gupta A."/>
            <person name="Adhikary S.P."/>
            <person name="Tripathy S."/>
        </authorList>
    </citation>
    <scope>NUCLEOTIDE SEQUENCE</scope>
    <source>
        <strain evidence="5">VB521301</strain>
    </source>
</reference>
<dbReference type="AlphaFoldDB" id="A0A0C1QUH7"/>
<organism evidence="5">
    <name type="scientific">Tolypothrix bouteillei VB521301</name>
    <dbReference type="NCBI Taxonomy" id="1479485"/>
    <lineage>
        <taxon>Bacteria</taxon>
        <taxon>Bacillati</taxon>
        <taxon>Cyanobacteriota</taxon>
        <taxon>Cyanophyceae</taxon>
        <taxon>Nostocales</taxon>
        <taxon>Tolypothrichaceae</taxon>
        <taxon>Tolypothrix</taxon>
    </lineage>
</organism>
<dbReference type="RefSeq" id="WP_038084750.1">
    <property type="nucleotide sequence ID" value="NZ_JHEG04000001.1"/>
</dbReference>
<proteinExistence type="predicted"/>